<name>A0AAE1Y689_9LAMI</name>
<evidence type="ECO:0000256" key="2">
    <source>
        <dbReference type="ARBA" id="ARBA00022729"/>
    </source>
</evidence>
<keyword evidence="4" id="KW-0472">Membrane</keyword>
<dbReference type="PANTHER" id="PTHR45974">
    <property type="entry name" value="RECEPTOR-LIKE PROTEIN 55"/>
    <property type="match status" value="1"/>
</dbReference>
<dbReference type="InterPro" id="IPR032675">
    <property type="entry name" value="LRR_dom_sf"/>
</dbReference>
<evidence type="ECO:0000313" key="8">
    <source>
        <dbReference type="Proteomes" id="UP001293254"/>
    </source>
</evidence>
<evidence type="ECO:0000256" key="1">
    <source>
        <dbReference type="ARBA" id="ARBA00004370"/>
    </source>
</evidence>
<dbReference type="Proteomes" id="UP001293254">
    <property type="component" value="Unassembled WGS sequence"/>
</dbReference>
<feature type="region of interest" description="Disordered" evidence="6">
    <location>
        <begin position="388"/>
        <end position="432"/>
    </location>
</feature>
<dbReference type="Gene3D" id="3.30.200.20">
    <property type="entry name" value="Phosphorylase Kinase, domain 1"/>
    <property type="match status" value="1"/>
</dbReference>
<reference evidence="7" key="1">
    <citation type="submission" date="2020-06" db="EMBL/GenBank/DDBJ databases">
        <authorList>
            <person name="Li T."/>
            <person name="Hu X."/>
            <person name="Zhang T."/>
            <person name="Song X."/>
            <person name="Zhang H."/>
            <person name="Dai N."/>
            <person name="Sheng W."/>
            <person name="Hou X."/>
            <person name="Wei L."/>
        </authorList>
    </citation>
    <scope>NUCLEOTIDE SEQUENCE</scope>
    <source>
        <strain evidence="7">3651</strain>
        <tissue evidence="7">Leaf</tissue>
    </source>
</reference>
<comment type="subcellular location">
    <subcellularLocation>
        <location evidence="1">Membrane</location>
    </subcellularLocation>
</comment>
<reference evidence="7" key="2">
    <citation type="journal article" date="2024" name="Plant">
        <title>Genomic evolution and insights into agronomic trait innovations of Sesamum species.</title>
        <authorList>
            <person name="Miao H."/>
            <person name="Wang L."/>
            <person name="Qu L."/>
            <person name="Liu H."/>
            <person name="Sun Y."/>
            <person name="Le M."/>
            <person name="Wang Q."/>
            <person name="Wei S."/>
            <person name="Zheng Y."/>
            <person name="Lin W."/>
            <person name="Duan Y."/>
            <person name="Cao H."/>
            <person name="Xiong S."/>
            <person name="Wang X."/>
            <person name="Wei L."/>
            <person name="Li C."/>
            <person name="Ma Q."/>
            <person name="Ju M."/>
            <person name="Zhao R."/>
            <person name="Li G."/>
            <person name="Mu C."/>
            <person name="Tian Q."/>
            <person name="Mei H."/>
            <person name="Zhang T."/>
            <person name="Gao T."/>
            <person name="Zhang H."/>
        </authorList>
    </citation>
    <scope>NUCLEOTIDE SEQUENCE</scope>
    <source>
        <strain evidence="7">3651</strain>
    </source>
</reference>
<organism evidence="7 8">
    <name type="scientific">Sesamum alatum</name>
    <dbReference type="NCBI Taxonomy" id="300844"/>
    <lineage>
        <taxon>Eukaryota</taxon>
        <taxon>Viridiplantae</taxon>
        <taxon>Streptophyta</taxon>
        <taxon>Embryophyta</taxon>
        <taxon>Tracheophyta</taxon>
        <taxon>Spermatophyta</taxon>
        <taxon>Magnoliopsida</taxon>
        <taxon>eudicotyledons</taxon>
        <taxon>Gunneridae</taxon>
        <taxon>Pentapetalae</taxon>
        <taxon>asterids</taxon>
        <taxon>lamiids</taxon>
        <taxon>Lamiales</taxon>
        <taxon>Pedaliaceae</taxon>
        <taxon>Sesamum</taxon>
    </lineage>
</organism>
<dbReference type="Pfam" id="PF00560">
    <property type="entry name" value="LRR_1"/>
    <property type="match status" value="4"/>
</dbReference>
<evidence type="ECO:0000256" key="5">
    <source>
        <dbReference type="ARBA" id="ARBA00023180"/>
    </source>
</evidence>
<keyword evidence="7" id="KW-0808">Transferase</keyword>
<keyword evidence="3" id="KW-0677">Repeat</keyword>
<accession>A0AAE1Y689</accession>
<dbReference type="GO" id="GO:0016301">
    <property type="term" value="F:kinase activity"/>
    <property type="evidence" value="ECO:0007669"/>
    <property type="project" value="UniProtKB-KW"/>
</dbReference>
<dbReference type="SUPFAM" id="SSF52058">
    <property type="entry name" value="L domain-like"/>
    <property type="match status" value="1"/>
</dbReference>
<protein>
    <submittedName>
        <fullName evidence="7">Leucine-rich repeat receptor-like protein kinase</fullName>
    </submittedName>
</protein>
<dbReference type="FunFam" id="3.80.10.10:FF:000542">
    <property type="entry name" value="Leucine-rich repeat protein kinase family protein"/>
    <property type="match status" value="1"/>
</dbReference>
<proteinExistence type="predicted"/>
<dbReference type="EMBL" id="JACGWO010000006">
    <property type="protein sequence ID" value="KAK4424463.1"/>
    <property type="molecule type" value="Genomic_DNA"/>
</dbReference>
<dbReference type="FunFam" id="3.80.10.10:FF:000221">
    <property type="entry name" value="Leucine-rich repeat receptor-like protein kinase PXL1"/>
    <property type="match status" value="1"/>
</dbReference>
<dbReference type="InterPro" id="IPR001611">
    <property type="entry name" value="Leu-rich_rpt"/>
</dbReference>
<evidence type="ECO:0000256" key="6">
    <source>
        <dbReference type="SAM" id="MobiDB-lite"/>
    </source>
</evidence>
<dbReference type="AlphaFoldDB" id="A0AAE1Y689"/>
<keyword evidence="8" id="KW-1185">Reference proteome</keyword>
<dbReference type="Gene3D" id="3.80.10.10">
    <property type="entry name" value="Ribonuclease Inhibitor"/>
    <property type="match status" value="2"/>
</dbReference>
<evidence type="ECO:0000313" key="7">
    <source>
        <dbReference type="EMBL" id="KAK4424463.1"/>
    </source>
</evidence>
<comment type="caution">
    <text evidence="7">The sequence shown here is derived from an EMBL/GenBank/DDBJ whole genome shotgun (WGS) entry which is preliminary data.</text>
</comment>
<evidence type="ECO:0000256" key="3">
    <source>
        <dbReference type="ARBA" id="ARBA00022737"/>
    </source>
</evidence>
<keyword evidence="7" id="KW-0418">Kinase</keyword>
<evidence type="ECO:0000256" key="4">
    <source>
        <dbReference type="ARBA" id="ARBA00023136"/>
    </source>
</evidence>
<keyword evidence="2" id="KW-0732">Signal</keyword>
<feature type="compositionally biased region" description="Low complexity" evidence="6">
    <location>
        <begin position="419"/>
        <end position="432"/>
    </location>
</feature>
<gene>
    <name evidence="7" type="ORF">Salat_1639700</name>
</gene>
<keyword evidence="5" id="KW-0325">Glycoprotein</keyword>
<dbReference type="PANTHER" id="PTHR45974:SF266">
    <property type="entry name" value="LEUCINE-RICH REPEAT RECEPTOR PROTEIN KINASE HPCA1"/>
    <property type="match status" value="1"/>
</dbReference>
<keyword evidence="7" id="KW-0675">Receptor</keyword>
<dbReference type="GO" id="GO:0016020">
    <property type="term" value="C:membrane"/>
    <property type="evidence" value="ECO:0007669"/>
    <property type="project" value="UniProtKB-SubCell"/>
</dbReference>
<sequence>MDLGRGEILYHQQHMWAEKKHAQLKNSRTLLGFSDLSYNNFTGALPTSIGNLKNLSTLILVGCGLSGPIPDTIGSLPQLQYLSLASNNFAGPIPASIGNLSNLYLLDLANNKLSGTLPVSKGSTPGLDMLVKAAHFHLGKNRLSGELPPELFSSKLTLIHLLLENNLLTGSIPSSLGLVQTLGYDRALDRNSLGGSVPENLSNLMNVQDLFLANNKLTGPLPDLTGMNRLAHLDMSNNSFDAMDFPPWFSYLQSLTSLYDNGQHTDSRATSWDLSRSGGRVPQVKGAICFSFDELKKCTDNFSEMNEIGHGGYGKFEGWPYRYLYPPPLLFSDVKTTEDRDQVRLDEKTSNSSWSSQKVVDLALTCVQEPGYNRPTMGEVVKEIESIMESAGRNPNAESTSSSKSYEDARKASGHPYTSESLSSNSAPSPPP</sequence>